<evidence type="ECO:0000313" key="10">
    <source>
        <dbReference type="RefSeq" id="XP_013790024.1"/>
    </source>
</evidence>
<dbReference type="CDD" id="cd00167">
    <property type="entry name" value="SANT"/>
    <property type="match status" value="3"/>
</dbReference>
<dbReference type="Pfam" id="PF13921">
    <property type="entry name" value="Myb_DNA-bind_6"/>
    <property type="match status" value="1"/>
</dbReference>
<keyword evidence="2" id="KW-0805">Transcription regulation</keyword>
<dbReference type="PANTHER" id="PTHR46621:SF1">
    <property type="entry name" value="SNRNA-ACTIVATING PROTEIN COMPLEX SUBUNIT 4"/>
    <property type="match status" value="1"/>
</dbReference>
<evidence type="ECO:0000259" key="7">
    <source>
        <dbReference type="PROSITE" id="PS50090"/>
    </source>
</evidence>
<evidence type="ECO:0000256" key="5">
    <source>
        <dbReference type="ARBA" id="ARBA00023242"/>
    </source>
</evidence>
<dbReference type="RefSeq" id="XP_013790024.1">
    <property type="nucleotide sequence ID" value="XM_013934570.2"/>
</dbReference>
<accession>A0ABM1BWI0</accession>
<evidence type="ECO:0000256" key="2">
    <source>
        <dbReference type="ARBA" id="ARBA00023015"/>
    </source>
</evidence>
<evidence type="ECO:0000313" key="9">
    <source>
        <dbReference type="Proteomes" id="UP000694941"/>
    </source>
</evidence>
<evidence type="ECO:0000259" key="8">
    <source>
        <dbReference type="PROSITE" id="PS51294"/>
    </source>
</evidence>
<protein>
    <submittedName>
        <fullName evidence="10">snRNA-activating protein complex subunit 4-like</fullName>
    </submittedName>
</protein>
<dbReference type="InterPro" id="IPR051575">
    <property type="entry name" value="Myb-like_DNA-bd"/>
</dbReference>
<reference evidence="10" key="1">
    <citation type="submission" date="2025-08" db="UniProtKB">
        <authorList>
            <consortium name="RefSeq"/>
        </authorList>
    </citation>
    <scope>IDENTIFICATION</scope>
    <source>
        <tissue evidence="10">Muscle</tissue>
    </source>
</reference>
<feature type="domain" description="Myb-like" evidence="7">
    <location>
        <begin position="365"/>
        <end position="419"/>
    </location>
</feature>
<dbReference type="InterPro" id="IPR017930">
    <property type="entry name" value="Myb_dom"/>
</dbReference>
<keyword evidence="9" id="KW-1185">Reference proteome</keyword>
<feature type="domain" description="Myb-like" evidence="7">
    <location>
        <begin position="420"/>
        <end position="470"/>
    </location>
</feature>
<evidence type="ECO:0000256" key="1">
    <source>
        <dbReference type="ARBA" id="ARBA00004123"/>
    </source>
</evidence>
<comment type="subcellular location">
    <subcellularLocation>
        <location evidence="1">Nucleus</location>
    </subcellularLocation>
</comment>
<name>A0ABM1BWI0_LIMPO</name>
<dbReference type="PANTHER" id="PTHR46621">
    <property type="entry name" value="SNRNA-ACTIVATING PROTEIN COMPLEX SUBUNIT 4"/>
    <property type="match status" value="1"/>
</dbReference>
<dbReference type="InterPro" id="IPR001005">
    <property type="entry name" value="SANT/Myb"/>
</dbReference>
<dbReference type="SMART" id="SM00717">
    <property type="entry name" value="SANT"/>
    <property type="match status" value="4"/>
</dbReference>
<dbReference type="SUPFAM" id="SSF46689">
    <property type="entry name" value="Homeodomain-like"/>
    <property type="match status" value="4"/>
</dbReference>
<sequence>MDEREQIEVDIAQLQTLIEEDDDDDCEEYEDSQVKFQQYQDSCQFFLPGQTSEWNQLPHTSSETSQYKAGSNPTSATRQSIMQYEDDRSELLSERSSMFTSDGNLETCLALNLAYQEITQETIDEVVLLLENNRTKQRILQDEMKDSMKKGQQSAEGRTFRDRSSVLFFAPYFKDSTGRCAPPNEDTLIKKANKEITAYLHPSRPWSKEDRKQLLAVVTENARELAMEQVMTRKDILSEKILQGDLNQVKSDEIEEKLKETEAEIKRIKKMSIHDLLSRVGDRLDWMKISTTNLEGLRSPEACELMWTNVVHPAIRKDKWTKAEDQRLRMIAAKWGERNWDEIAKDLHSNRTAFQCMERYQSKLNSQLQKGTWTKEEDELLFEVVMSCKVGDFIPWPQVAYYVEDRSTQQCKYRWTNALDPLIKRGKWSKEEDTMLLAAVARHGENWMKVSKYFPGRNNYRCRERYCNTLRPDIKLSNWTVPEDMLILKSVKKYGEGMDEI</sequence>
<feature type="domain" description="HTH myb-type" evidence="8">
    <location>
        <begin position="420"/>
        <end position="474"/>
    </location>
</feature>
<dbReference type="Gene3D" id="1.10.10.60">
    <property type="entry name" value="Homeodomain-like"/>
    <property type="match status" value="3"/>
</dbReference>
<keyword evidence="3" id="KW-0238">DNA-binding</keyword>
<dbReference type="Proteomes" id="UP000694941">
    <property type="component" value="Unplaced"/>
</dbReference>
<keyword evidence="5" id="KW-0539">Nucleus</keyword>
<feature type="domain" description="HTH myb-type" evidence="8">
    <location>
        <begin position="369"/>
        <end position="419"/>
    </location>
</feature>
<feature type="region of interest" description="Disordered" evidence="6">
    <location>
        <begin position="54"/>
        <end position="80"/>
    </location>
</feature>
<gene>
    <name evidence="10" type="primary">LOC106473885</name>
</gene>
<dbReference type="InterPro" id="IPR009057">
    <property type="entry name" value="Homeodomain-like_sf"/>
</dbReference>
<proteinExistence type="predicted"/>
<dbReference type="GeneID" id="106473885"/>
<evidence type="ECO:0000256" key="4">
    <source>
        <dbReference type="ARBA" id="ARBA00023163"/>
    </source>
</evidence>
<dbReference type="PROSITE" id="PS50090">
    <property type="entry name" value="MYB_LIKE"/>
    <property type="match status" value="3"/>
</dbReference>
<dbReference type="Pfam" id="PF00249">
    <property type="entry name" value="Myb_DNA-binding"/>
    <property type="match status" value="1"/>
</dbReference>
<feature type="domain" description="HTH myb-type" evidence="8">
    <location>
        <begin position="312"/>
        <end position="368"/>
    </location>
</feature>
<evidence type="ECO:0000256" key="3">
    <source>
        <dbReference type="ARBA" id="ARBA00023125"/>
    </source>
</evidence>
<dbReference type="PROSITE" id="PS51294">
    <property type="entry name" value="HTH_MYB"/>
    <property type="match status" value="3"/>
</dbReference>
<evidence type="ECO:0000256" key="6">
    <source>
        <dbReference type="SAM" id="MobiDB-lite"/>
    </source>
</evidence>
<feature type="domain" description="Myb-like" evidence="7">
    <location>
        <begin position="312"/>
        <end position="364"/>
    </location>
</feature>
<keyword evidence="4" id="KW-0804">Transcription</keyword>
<organism evidence="9 10">
    <name type="scientific">Limulus polyphemus</name>
    <name type="common">Atlantic horseshoe crab</name>
    <dbReference type="NCBI Taxonomy" id="6850"/>
    <lineage>
        <taxon>Eukaryota</taxon>
        <taxon>Metazoa</taxon>
        <taxon>Ecdysozoa</taxon>
        <taxon>Arthropoda</taxon>
        <taxon>Chelicerata</taxon>
        <taxon>Merostomata</taxon>
        <taxon>Xiphosura</taxon>
        <taxon>Limulidae</taxon>
        <taxon>Limulus</taxon>
    </lineage>
</organism>